<dbReference type="InterPro" id="IPR006311">
    <property type="entry name" value="TAT_signal"/>
</dbReference>
<reference evidence="2 3" key="1">
    <citation type="submission" date="2020-04" db="EMBL/GenBank/DDBJ databases">
        <title>Gordonia sp. nov. TBRC 11910.</title>
        <authorList>
            <person name="Suriyachadkun C."/>
        </authorList>
    </citation>
    <scope>NUCLEOTIDE SEQUENCE [LARGE SCALE GENOMIC DNA]</scope>
    <source>
        <strain evidence="2 3">TBRC 11910</strain>
    </source>
</reference>
<protein>
    <submittedName>
        <fullName evidence="2">Uncharacterized protein</fullName>
    </submittedName>
</protein>
<dbReference type="PROSITE" id="PS51318">
    <property type="entry name" value="TAT"/>
    <property type="match status" value="1"/>
</dbReference>
<feature type="signal peptide" evidence="1">
    <location>
        <begin position="1"/>
        <end position="31"/>
    </location>
</feature>
<evidence type="ECO:0000313" key="2">
    <source>
        <dbReference type="EMBL" id="NMO00210.1"/>
    </source>
</evidence>
<gene>
    <name evidence="2" type="ORF">HH308_03155</name>
</gene>
<evidence type="ECO:0000313" key="3">
    <source>
        <dbReference type="Proteomes" id="UP000550729"/>
    </source>
</evidence>
<dbReference type="AlphaFoldDB" id="A0A848KPG4"/>
<comment type="caution">
    <text evidence="2">The sequence shown here is derived from an EMBL/GenBank/DDBJ whole genome shotgun (WGS) entry which is preliminary data.</text>
</comment>
<sequence>MFHTFRTRRALLAAGLFVALSAVVTPTVAAAAPDFSGFTGTWTSAGGTVSIGPGGTGTETLADNAQVQFRLTSVDNSIGDGMVTRSSNSGDAAVGAPISVWTTALGDGPLLTVVTGSSNAYYCSQAVVTGGECVA</sequence>
<feature type="chain" id="PRO_5032922840" evidence="1">
    <location>
        <begin position="32"/>
        <end position="135"/>
    </location>
</feature>
<accession>A0A848KPG4</accession>
<dbReference type="EMBL" id="JABBNB010000002">
    <property type="protein sequence ID" value="NMO00210.1"/>
    <property type="molecule type" value="Genomic_DNA"/>
</dbReference>
<proteinExistence type="predicted"/>
<keyword evidence="3" id="KW-1185">Reference proteome</keyword>
<organism evidence="2 3">
    <name type="scientific">Gordonia asplenii</name>
    <dbReference type="NCBI Taxonomy" id="2725283"/>
    <lineage>
        <taxon>Bacteria</taxon>
        <taxon>Bacillati</taxon>
        <taxon>Actinomycetota</taxon>
        <taxon>Actinomycetes</taxon>
        <taxon>Mycobacteriales</taxon>
        <taxon>Gordoniaceae</taxon>
        <taxon>Gordonia</taxon>
    </lineage>
</organism>
<evidence type="ECO:0000256" key="1">
    <source>
        <dbReference type="SAM" id="SignalP"/>
    </source>
</evidence>
<dbReference type="RefSeq" id="WP_170192717.1">
    <property type="nucleotide sequence ID" value="NZ_JABBNB010000002.1"/>
</dbReference>
<keyword evidence="1" id="KW-0732">Signal</keyword>
<dbReference type="Proteomes" id="UP000550729">
    <property type="component" value="Unassembled WGS sequence"/>
</dbReference>
<name>A0A848KPG4_9ACTN</name>